<protein>
    <submittedName>
        <fullName evidence="2">Alpha/beta fold hydrolase</fullName>
    </submittedName>
</protein>
<dbReference type="PRINTS" id="PR00111">
    <property type="entry name" value="ABHYDROLASE"/>
</dbReference>
<evidence type="ECO:0000313" key="3">
    <source>
        <dbReference type="Proteomes" id="UP000516028"/>
    </source>
</evidence>
<dbReference type="GO" id="GO:0016787">
    <property type="term" value="F:hydrolase activity"/>
    <property type="evidence" value="ECO:0007669"/>
    <property type="project" value="UniProtKB-KW"/>
</dbReference>
<dbReference type="SUPFAM" id="SSF53474">
    <property type="entry name" value="alpha/beta-Hydrolases"/>
    <property type="match status" value="1"/>
</dbReference>
<dbReference type="KEGG" id="daer:H9K75_11205"/>
<keyword evidence="2" id="KW-0378">Hydrolase</keyword>
<keyword evidence="3" id="KW-1185">Reference proteome</keyword>
<dbReference type="AlphaFoldDB" id="A0A7H0GPS3"/>
<dbReference type="Gene3D" id="3.40.50.1820">
    <property type="entry name" value="alpha/beta hydrolase"/>
    <property type="match status" value="1"/>
</dbReference>
<reference evidence="2 3" key="1">
    <citation type="submission" date="2020-08" db="EMBL/GenBank/DDBJ databases">
        <title>Genome sequence of Diaphorobacter aerolatus KACC 16536T.</title>
        <authorList>
            <person name="Hyun D.-W."/>
            <person name="Bae J.-W."/>
        </authorList>
    </citation>
    <scope>NUCLEOTIDE SEQUENCE [LARGE SCALE GENOMIC DNA]</scope>
    <source>
        <strain evidence="2 3">KACC 16536</strain>
    </source>
</reference>
<dbReference type="InterPro" id="IPR050266">
    <property type="entry name" value="AB_hydrolase_sf"/>
</dbReference>
<dbReference type="Pfam" id="PF00561">
    <property type="entry name" value="Abhydrolase_1"/>
    <property type="match status" value="1"/>
</dbReference>
<organism evidence="2 3">
    <name type="scientific">Diaphorobacter aerolatus</name>
    <dbReference type="NCBI Taxonomy" id="1288495"/>
    <lineage>
        <taxon>Bacteria</taxon>
        <taxon>Pseudomonadati</taxon>
        <taxon>Pseudomonadota</taxon>
        <taxon>Betaproteobacteria</taxon>
        <taxon>Burkholderiales</taxon>
        <taxon>Comamonadaceae</taxon>
        <taxon>Diaphorobacter</taxon>
    </lineage>
</organism>
<evidence type="ECO:0000259" key="1">
    <source>
        <dbReference type="Pfam" id="PF00561"/>
    </source>
</evidence>
<accession>A0A7H0GPS3</accession>
<proteinExistence type="predicted"/>
<evidence type="ECO:0000313" key="2">
    <source>
        <dbReference type="EMBL" id="QNP50289.1"/>
    </source>
</evidence>
<feature type="domain" description="AB hydrolase-1" evidence="1">
    <location>
        <begin position="30"/>
        <end position="137"/>
    </location>
</feature>
<dbReference type="InterPro" id="IPR000073">
    <property type="entry name" value="AB_hydrolase_1"/>
</dbReference>
<dbReference type="PANTHER" id="PTHR43798">
    <property type="entry name" value="MONOACYLGLYCEROL LIPASE"/>
    <property type="match status" value="1"/>
</dbReference>
<name>A0A7H0GPS3_9BURK</name>
<dbReference type="Proteomes" id="UP000516028">
    <property type="component" value="Chromosome"/>
</dbReference>
<sequence length="263" mass="29176">MQMDDLWVQHPHGRIFARSWTPAGHSGGSPIVMFHDSLGAVSLWRDFPKQLSEATGRRVIAYDRLGFGQSDARVDQPSLNFVVEEASRYFPQIREQLGISHFIALGHSVGGGMAVCCAESTGADCDAVITIGAQAFVEECTRNGIREAQGVYSDPVQFARLARYHGDKTQWVLDAWIESWLHPDFADWSIKDQLPRLRCPTLALHGERDEFGSAVQPQIISQLSGGEPSRMVLLEGLGHVPFREAPEVVLAIIADFLRENRVP</sequence>
<dbReference type="InterPro" id="IPR029058">
    <property type="entry name" value="AB_hydrolase_fold"/>
</dbReference>
<dbReference type="RefSeq" id="WP_187725796.1">
    <property type="nucleotide sequence ID" value="NZ_CP060783.1"/>
</dbReference>
<gene>
    <name evidence="2" type="ORF">H9K75_11205</name>
</gene>
<dbReference type="EMBL" id="CP060783">
    <property type="protein sequence ID" value="QNP50289.1"/>
    <property type="molecule type" value="Genomic_DNA"/>
</dbReference>